<reference evidence="3" key="1">
    <citation type="journal article" date="2019" name="Int. J. Syst. Evol. Microbiol.">
        <title>The Global Catalogue of Microorganisms (GCM) 10K type strain sequencing project: providing services to taxonomists for standard genome sequencing and annotation.</title>
        <authorList>
            <consortium name="The Broad Institute Genomics Platform"/>
            <consortium name="The Broad Institute Genome Sequencing Center for Infectious Disease"/>
            <person name="Wu L."/>
            <person name="Ma J."/>
        </authorList>
    </citation>
    <scope>NUCLEOTIDE SEQUENCE [LARGE SCALE GENOMIC DNA]</scope>
    <source>
        <strain evidence="3">CGMCC 1.12851</strain>
    </source>
</reference>
<protein>
    <submittedName>
        <fullName evidence="2">Uncharacterized protein</fullName>
    </submittedName>
</protein>
<gene>
    <name evidence="2" type="ORF">GCM10010833_33770</name>
</gene>
<accession>A0ABQ1JWA9</accession>
<dbReference type="EMBL" id="BMGD01000008">
    <property type="protein sequence ID" value="GGB75768.1"/>
    <property type="molecule type" value="Genomic_DNA"/>
</dbReference>
<evidence type="ECO:0000256" key="1">
    <source>
        <dbReference type="SAM" id="MobiDB-lite"/>
    </source>
</evidence>
<organism evidence="2 3">
    <name type="scientific">Blastomonas aquatica</name>
    <dbReference type="NCBI Taxonomy" id="1510276"/>
    <lineage>
        <taxon>Bacteria</taxon>
        <taxon>Pseudomonadati</taxon>
        <taxon>Pseudomonadota</taxon>
        <taxon>Alphaproteobacteria</taxon>
        <taxon>Sphingomonadales</taxon>
        <taxon>Sphingomonadaceae</taxon>
        <taxon>Blastomonas</taxon>
    </lineage>
</organism>
<keyword evidence="3" id="KW-1185">Reference proteome</keyword>
<comment type="caution">
    <text evidence="2">The sequence shown here is derived from an EMBL/GenBank/DDBJ whole genome shotgun (WGS) entry which is preliminary data.</text>
</comment>
<sequence>MRLQTEEAYKPFKGKQEYRTAPKTQDDPGRGKPEQLQPRFVSDGA</sequence>
<feature type="region of interest" description="Disordered" evidence="1">
    <location>
        <begin position="1"/>
        <end position="45"/>
    </location>
</feature>
<evidence type="ECO:0000313" key="3">
    <source>
        <dbReference type="Proteomes" id="UP000614261"/>
    </source>
</evidence>
<proteinExistence type="predicted"/>
<evidence type="ECO:0000313" key="2">
    <source>
        <dbReference type="EMBL" id="GGB75768.1"/>
    </source>
</evidence>
<name>A0ABQ1JWA9_9SPHN</name>
<dbReference type="Proteomes" id="UP000614261">
    <property type="component" value="Unassembled WGS sequence"/>
</dbReference>
<feature type="compositionally biased region" description="Basic and acidic residues" evidence="1">
    <location>
        <begin position="1"/>
        <end position="33"/>
    </location>
</feature>